<dbReference type="GO" id="GO:0004252">
    <property type="term" value="F:serine-type endopeptidase activity"/>
    <property type="evidence" value="ECO:0007669"/>
    <property type="project" value="InterPro"/>
</dbReference>
<feature type="non-terminal residue" evidence="5">
    <location>
        <position position="1"/>
    </location>
</feature>
<comment type="subcellular location">
    <subcellularLocation>
        <location evidence="1">Secreted</location>
    </subcellularLocation>
</comment>
<dbReference type="InterPro" id="IPR001314">
    <property type="entry name" value="Peptidase_S1A"/>
</dbReference>
<dbReference type="Gene3D" id="2.40.10.10">
    <property type="entry name" value="Trypsin-like serine proteases"/>
    <property type="match status" value="2"/>
</dbReference>
<dbReference type="InterPro" id="IPR009003">
    <property type="entry name" value="Peptidase_S1_PA"/>
</dbReference>
<dbReference type="InterPro" id="IPR043504">
    <property type="entry name" value="Peptidase_S1_PA_chymotrypsin"/>
</dbReference>
<dbReference type="Pfam" id="PF18322">
    <property type="entry name" value="CLIP_1"/>
    <property type="match status" value="1"/>
</dbReference>
<dbReference type="InterPro" id="IPR001254">
    <property type="entry name" value="Trypsin_dom"/>
</dbReference>
<dbReference type="AlphaFoldDB" id="A0A3R7N9H7"/>
<dbReference type="FunFam" id="2.40.10.10:FF:000038">
    <property type="entry name" value="Serine protease"/>
    <property type="match status" value="1"/>
</dbReference>
<protein>
    <submittedName>
        <fullName evidence="5">Masquerade-like protein</fullName>
    </submittedName>
</protein>
<keyword evidence="3" id="KW-1015">Disulfide bond</keyword>
<dbReference type="Proteomes" id="UP000283509">
    <property type="component" value="Unassembled WGS sequence"/>
</dbReference>
<keyword evidence="6" id="KW-1185">Reference proteome</keyword>
<keyword evidence="2" id="KW-0964">Secreted</keyword>
<dbReference type="CDD" id="cd00190">
    <property type="entry name" value="Tryp_SPc"/>
    <property type="match status" value="1"/>
</dbReference>
<evidence type="ECO:0000256" key="1">
    <source>
        <dbReference type="ARBA" id="ARBA00004613"/>
    </source>
</evidence>
<reference evidence="5 6" key="1">
    <citation type="submission" date="2018-04" db="EMBL/GenBank/DDBJ databases">
        <authorList>
            <person name="Zhang X."/>
            <person name="Yuan J."/>
            <person name="Li F."/>
            <person name="Xiang J."/>
        </authorList>
    </citation>
    <scope>NUCLEOTIDE SEQUENCE [LARGE SCALE GENOMIC DNA]</scope>
    <source>
        <tissue evidence="5">Muscle</tissue>
    </source>
</reference>
<dbReference type="InterPro" id="IPR041515">
    <property type="entry name" value="PPAF-2-like_Clip"/>
</dbReference>
<dbReference type="SUPFAM" id="SSF50494">
    <property type="entry name" value="Trypsin-like serine proteases"/>
    <property type="match status" value="1"/>
</dbReference>
<dbReference type="SMART" id="SM00020">
    <property type="entry name" value="Tryp_SPc"/>
    <property type="match status" value="1"/>
</dbReference>
<evidence type="ECO:0000256" key="3">
    <source>
        <dbReference type="ARBA" id="ARBA00023157"/>
    </source>
</evidence>
<evidence type="ECO:0000259" key="4">
    <source>
        <dbReference type="PROSITE" id="PS50240"/>
    </source>
</evidence>
<dbReference type="GO" id="GO:0005576">
    <property type="term" value="C:extracellular region"/>
    <property type="evidence" value="ECO:0007669"/>
    <property type="project" value="UniProtKB-SubCell"/>
</dbReference>
<dbReference type="STRING" id="6689.A0A3R7N9H7"/>
<dbReference type="PANTHER" id="PTHR24258">
    <property type="entry name" value="SERINE PROTEASE-RELATED"/>
    <property type="match status" value="1"/>
</dbReference>
<reference evidence="5 6" key="2">
    <citation type="submission" date="2019-01" db="EMBL/GenBank/DDBJ databases">
        <title>The decoding of complex shrimp genome reveals the adaptation for benthos swimmer, frequently molting mechanism and breeding impact on genome.</title>
        <authorList>
            <person name="Sun Y."/>
            <person name="Gao Y."/>
            <person name="Yu Y."/>
        </authorList>
    </citation>
    <scope>NUCLEOTIDE SEQUENCE [LARGE SCALE GENOMIC DNA]</scope>
    <source>
        <tissue evidence="5">Muscle</tissue>
    </source>
</reference>
<feature type="domain" description="Peptidase S1" evidence="4">
    <location>
        <begin position="577"/>
        <end position="820"/>
    </location>
</feature>
<dbReference type="EMBL" id="QCYY01001058">
    <property type="protein sequence ID" value="ROT80856.1"/>
    <property type="molecule type" value="Genomic_DNA"/>
</dbReference>
<dbReference type="Pfam" id="PF00089">
    <property type="entry name" value="Trypsin"/>
    <property type="match status" value="1"/>
</dbReference>
<evidence type="ECO:0000313" key="6">
    <source>
        <dbReference type="Proteomes" id="UP000283509"/>
    </source>
</evidence>
<comment type="caution">
    <text evidence="5">The sequence shown here is derived from an EMBL/GenBank/DDBJ whole genome shotgun (WGS) entry which is preliminary data.</text>
</comment>
<name>A0A3R7N9H7_PENVA</name>
<accession>A0A3R7N9H7</accession>
<evidence type="ECO:0000256" key="2">
    <source>
        <dbReference type="ARBA" id="ARBA00022525"/>
    </source>
</evidence>
<proteinExistence type="predicted"/>
<sequence length="831" mass="84972">GAVVGGTSATSGGFTPTQSSDCALAHGCVPWQYCLNGVYKFNPSVNLDVRSPAKVPEHVSQTLCGQIGNVCCPIPEDILLQQQLAQAGVGGGVVAGVPGAGVHAEQTSAGGVGVGASGSGVHAGQTSAGGAGGYGGSGGIISGSVSGGGGGGVVGGGLEQTSGGGHGQTGALSSQCAVGFDCVPKFQCEGGDINTSGIGLINIRSKLVKCSNPDYPTVEAVCCKIPGASEPNILTCPAPEDRATWDSVSYEKGVCCRPPGPEPLESCPGGLVCKLEGQCATPGAVADDGTYTACYTGSGATGICCEPLDVCPGDLPCKAEGECSSPAAINSDGSSEVCYIPGGYGGTGVCCEPPAPLQTCPGKLQCKSQGQCGEPGALNVDGSYTTCYVGGGTDVGICCEPPAPLQTCPGDLRCKLQGQCNVPGALNADGSYTTCFVGGGGSDVGICCEPPPAVDVCPGALVCTDQCDAPAAINADGSYTLCNKPNGSGIGTCCEPPVRVVDVCPADSVCLPEVLCQGEFLNQDDVFVSYETGVTWTKCPLSGNLDTPGICCRNAKPVSYPTADTCGVRNYALDTRIKSPLAKNEAVFGEFPWQGIIFFTNYTYKCGASLVDEQHLITGAHCVAGLKPDQIQVRLGEWQVNTYDEPLKYVDAPVAAIDVHPDFKGGSLHNDIALITLASPVEFQFHINSVCVPNEQQVFGDTYCFATGWGKDAFNGSYQVILKQVDLPLVDNYACQEKLRKTRLGKYFILDKSFVCAGGEEGKDACTGDGGGPLVCKDAASGLYFLKGITAWGISCGEKDVPGVYADVQYLLPWLNSVWGQTAQQVSGYGK</sequence>
<organism evidence="5 6">
    <name type="scientific">Penaeus vannamei</name>
    <name type="common">Whiteleg shrimp</name>
    <name type="synonym">Litopenaeus vannamei</name>
    <dbReference type="NCBI Taxonomy" id="6689"/>
    <lineage>
        <taxon>Eukaryota</taxon>
        <taxon>Metazoa</taxon>
        <taxon>Ecdysozoa</taxon>
        <taxon>Arthropoda</taxon>
        <taxon>Crustacea</taxon>
        <taxon>Multicrustacea</taxon>
        <taxon>Malacostraca</taxon>
        <taxon>Eumalacostraca</taxon>
        <taxon>Eucarida</taxon>
        <taxon>Decapoda</taxon>
        <taxon>Dendrobranchiata</taxon>
        <taxon>Penaeoidea</taxon>
        <taxon>Penaeidae</taxon>
        <taxon>Penaeus</taxon>
    </lineage>
</organism>
<evidence type="ECO:0000313" key="5">
    <source>
        <dbReference type="EMBL" id="ROT80856.1"/>
    </source>
</evidence>
<dbReference type="GO" id="GO:0006508">
    <property type="term" value="P:proteolysis"/>
    <property type="evidence" value="ECO:0007669"/>
    <property type="project" value="InterPro"/>
</dbReference>
<dbReference type="PROSITE" id="PS50240">
    <property type="entry name" value="TRYPSIN_DOM"/>
    <property type="match status" value="1"/>
</dbReference>
<dbReference type="PRINTS" id="PR00722">
    <property type="entry name" value="CHYMOTRYPSIN"/>
</dbReference>
<gene>
    <name evidence="5" type="ORF">C7M84_000416</name>
</gene>
<dbReference type="OrthoDB" id="6261922at2759"/>